<dbReference type="Proteomes" id="UP000009168">
    <property type="component" value="Unassembled WGS sequence"/>
</dbReference>
<dbReference type="AlphaFoldDB" id="I7MHK2"/>
<accession>I7MHK2</accession>
<dbReference type="HOGENOM" id="CLU_069912_2_1_1"/>
<dbReference type="Gene3D" id="3.90.730.10">
    <property type="entry name" value="Ribonuclease T2-like"/>
    <property type="match status" value="1"/>
</dbReference>
<evidence type="ECO:0000256" key="3">
    <source>
        <dbReference type="SAM" id="SignalP"/>
    </source>
</evidence>
<keyword evidence="3" id="KW-0732">Signal</keyword>
<dbReference type="InterPro" id="IPR018188">
    <property type="entry name" value="RNase_T2_His_AS_1"/>
</dbReference>
<name>I7MHK2_TETTS</name>
<comment type="similarity">
    <text evidence="1 2">Belongs to the RNase T2 family.</text>
</comment>
<feature type="signal peptide" evidence="3">
    <location>
        <begin position="1"/>
        <end position="20"/>
    </location>
</feature>
<dbReference type="GO" id="GO:0005576">
    <property type="term" value="C:extracellular region"/>
    <property type="evidence" value="ECO:0007669"/>
    <property type="project" value="TreeGrafter"/>
</dbReference>
<evidence type="ECO:0000256" key="1">
    <source>
        <dbReference type="ARBA" id="ARBA00007469"/>
    </source>
</evidence>
<dbReference type="OMA" id="ITCNTDP"/>
<dbReference type="PANTHER" id="PTHR11240">
    <property type="entry name" value="RIBONUCLEASE T2"/>
    <property type="match status" value="1"/>
</dbReference>
<dbReference type="KEGG" id="tet:TTHERM_00444290"/>
<dbReference type="OrthoDB" id="435754at2759"/>
<dbReference type="InterPro" id="IPR033130">
    <property type="entry name" value="RNase_T2_His_AS_2"/>
</dbReference>
<protein>
    <submittedName>
        <fullName evidence="4">Ribonuclease T2 family protein</fullName>
    </submittedName>
</protein>
<evidence type="ECO:0000313" key="5">
    <source>
        <dbReference type="Proteomes" id="UP000009168"/>
    </source>
</evidence>
<gene>
    <name evidence="4" type="ORF">TTHERM_00444290</name>
</gene>
<dbReference type="InterPro" id="IPR036430">
    <property type="entry name" value="RNase_T2-like_sf"/>
</dbReference>
<dbReference type="InterPro" id="IPR001568">
    <property type="entry name" value="RNase_T2-like"/>
</dbReference>
<reference evidence="5" key="1">
    <citation type="journal article" date="2006" name="PLoS Biol.">
        <title>Macronuclear genome sequence of the ciliate Tetrahymena thermophila, a model eukaryote.</title>
        <authorList>
            <person name="Eisen J.A."/>
            <person name="Coyne R.S."/>
            <person name="Wu M."/>
            <person name="Wu D."/>
            <person name="Thiagarajan M."/>
            <person name="Wortman J.R."/>
            <person name="Badger J.H."/>
            <person name="Ren Q."/>
            <person name="Amedeo P."/>
            <person name="Jones K.M."/>
            <person name="Tallon L.J."/>
            <person name="Delcher A.L."/>
            <person name="Salzberg S.L."/>
            <person name="Silva J.C."/>
            <person name="Haas B.J."/>
            <person name="Majoros W.H."/>
            <person name="Farzad M."/>
            <person name="Carlton J.M."/>
            <person name="Smith R.K. Jr."/>
            <person name="Garg J."/>
            <person name="Pearlman R.E."/>
            <person name="Karrer K.M."/>
            <person name="Sun L."/>
            <person name="Manning G."/>
            <person name="Elde N.C."/>
            <person name="Turkewitz A.P."/>
            <person name="Asai D.J."/>
            <person name="Wilkes D.E."/>
            <person name="Wang Y."/>
            <person name="Cai H."/>
            <person name="Collins K."/>
            <person name="Stewart B.A."/>
            <person name="Lee S.R."/>
            <person name="Wilamowska K."/>
            <person name="Weinberg Z."/>
            <person name="Ruzzo W.L."/>
            <person name="Wloga D."/>
            <person name="Gaertig J."/>
            <person name="Frankel J."/>
            <person name="Tsao C.-C."/>
            <person name="Gorovsky M.A."/>
            <person name="Keeling P.J."/>
            <person name="Waller R.F."/>
            <person name="Patron N.J."/>
            <person name="Cherry J.M."/>
            <person name="Stover N.A."/>
            <person name="Krieger C.J."/>
            <person name="del Toro C."/>
            <person name="Ryder H.F."/>
            <person name="Williamson S.C."/>
            <person name="Barbeau R.A."/>
            <person name="Hamilton E.P."/>
            <person name="Orias E."/>
        </authorList>
    </citation>
    <scope>NUCLEOTIDE SEQUENCE [LARGE SCALE GENOMIC DNA]</scope>
    <source>
        <strain evidence="5">SB210</strain>
    </source>
</reference>
<dbReference type="CDD" id="cd00374">
    <property type="entry name" value="RNase_T2"/>
    <property type="match status" value="1"/>
</dbReference>
<dbReference type="PROSITE" id="PS00530">
    <property type="entry name" value="RNASE_T2_1"/>
    <property type="match status" value="1"/>
</dbReference>
<dbReference type="RefSeq" id="XP_001023291.1">
    <property type="nucleotide sequence ID" value="XM_001023291.1"/>
</dbReference>
<dbReference type="EMBL" id="GG662504">
    <property type="protein sequence ID" value="EAS03046.1"/>
    <property type="molecule type" value="Genomic_DNA"/>
</dbReference>
<proteinExistence type="inferred from homology"/>
<dbReference type="GO" id="GO:0003723">
    <property type="term" value="F:RNA binding"/>
    <property type="evidence" value="ECO:0007669"/>
    <property type="project" value="InterPro"/>
</dbReference>
<dbReference type="GO" id="GO:0033897">
    <property type="term" value="F:ribonuclease T2 activity"/>
    <property type="evidence" value="ECO:0007669"/>
    <property type="project" value="InterPro"/>
</dbReference>
<evidence type="ECO:0000256" key="2">
    <source>
        <dbReference type="RuleBase" id="RU004328"/>
    </source>
</evidence>
<feature type="chain" id="PRO_5003712471" evidence="3">
    <location>
        <begin position="21"/>
        <end position="226"/>
    </location>
</feature>
<evidence type="ECO:0000313" key="4">
    <source>
        <dbReference type="EMBL" id="EAS03046.1"/>
    </source>
</evidence>
<dbReference type="InParanoid" id="I7MHK2"/>
<dbReference type="SUPFAM" id="SSF55895">
    <property type="entry name" value="Ribonuclease Rh-like"/>
    <property type="match status" value="1"/>
</dbReference>
<dbReference type="PANTHER" id="PTHR11240:SF22">
    <property type="entry name" value="RIBONUCLEASE T2"/>
    <property type="match status" value="1"/>
</dbReference>
<dbReference type="GO" id="GO:0006401">
    <property type="term" value="P:RNA catabolic process"/>
    <property type="evidence" value="ECO:0007669"/>
    <property type="project" value="TreeGrafter"/>
</dbReference>
<dbReference type="PROSITE" id="PS00531">
    <property type="entry name" value="RNASE_T2_2"/>
    <property type="match status" value="1"/>
</dbReference>
<dbReference type="Pfam" id="PF00445">
    <property type="entry name" value="Ribonuclease_T2"/>
    <property type="match status" value="1"/>
</dbReference>
<dbReference type="GeneID" id="7826926"/>
<organism evidence="4 5">
    <name type="scientific">Tetrahymena thermophila (strain SB210)</name>
    <dbReference type="NCBI Taxonomy" id="312017"/>
    <lineage>
        <taxon>Eukaryota</taxon>
        <taxon>Sar</taxon>
        <taxon>Alveolata</taxon>
        <taxon>Ciliophora</taxon>
        <taxon>Intramacronucleata</taxon>
        <taxon>Oligohymenophorea</taxon>
        <taxon>Hymenostomatida</taxon>
        <taxon>Tetrahymenina</taxon>
        <taxon>Tetrahymenidae</taxon>
        <taxon>Tetrahymena</taxon>
    </lineage>
</organism>
<dbReference type="eggNOG" id="KOG1642">
    <property type="taxonomic scope" value="Eukaryota"/>
</dbReference>
<keyword evidence="5" id="KW-1185">Reference proteome</keyword>
<sequence length="226" mass="25984">MAFLTKSLFIIFLAFTCSSAYTFIVFEVEWPATNCLTKQCSKTNSGNFDGKNFNIHGLWPSGSESNDCEYPSNCTDEKLDYSLINQSDIEYIQLYWNSFYNDTENFRIHEWEKHGTCFEGSQTQYYNVVSKIHKQYNPISALAKRNIFPSNDKNYSVSFVKQALEFEFQGPVLLKCTSVKGVQMLQKIDLIFSKDLSTLIEAPCSKSLSNQCNAKKPLTIPEYYQN</sequence>